<dbReference type="KEGG" id="plon:Pla110_00860"/>
<dbReference type="RefSeq" id="WP_144992089.1">
    <property type="nucleotide sequence ID" value="NZ_CP036281.1"/>
</dbReference>
<sequence length="82" mass="8675">MAVQFAARLALIAFAAANLQGSLTGSDLSGTLQTALIVAALFFLAGLVIGDLSRRVVEENVEKELRELITQLESTNTPLTSN</sequence>
<dbReference type="EMBL" id="CP036281">
    <property type="protein sequence ID" value="QDU78385.1"/>
    <property type="molecule type" value="Genomic_DNA"/>
</dbReference>
<keyword evidence="3" id="KW-1185">Reference proteome</keyword>
<protein>
    <submittedName>
        <fullName evidence="2">Uncharacterized protein</fullName>
    </submittedName>
</protein>
<feature type="transmembrane region" description="Helical" evidence="1">
    <location>
        <begin position="31"/>
        <end position="50"/>
    </location>
</feature>
<evidence type="ECO:0000313" key="2">
    <source>
        <dbReference type="EMBL" id="QDU78385.1"/>
    </source>
</evidence>
<keyword evidence="1" id="KW-0812">Transmembrane</keyword>
<evidence type="ECO:0000256" key="1">
    <source>
        <dbReference type="SAM" id="Phobius"/>
    </source>
</evidence>
<proteinExistence type="predicted"/>
<keyword evidence="1" id="KW-0472">Membrane</keyword>
<accession>A0A518CGN0</accession>
<name>A0A518CGN0_9PLAN</name>
<dbReference type="AlphaFoldDB" id="A0A518CGN0"/>
<dbReference type="OrthoDB" id="281335at2"/>
<evidence type="ECO:0000313" key="3">
    <source>
        <dbReference type="Proteomes" id="UP000317178"/>
    </source>
</evidence>
<keyword evidence="1" id="KW-1133">Transmembrane helix</keyword>
<dbReference type="Proteomes" id="UP000317178">
    <property type="component" value="Chromosome"/>
</dbReference>
<organism evidence="2 3">
    <name type="scientific">Polystyrenella longa</name>
    <dbReference type="NCBI Taxonomy" id="2528007"/>
    <lineage>
        <taxon>Bacteria</taxon>
        <taxon>Pseudomonadati</taxon>
        <taxon>Planctomycetota</taxon>
        <taxon>Planctomycetia</taxon>
        <taxon>Planctomycetales</taxon>
        <taxon>Planctomycetaceae</taxon>
        <taxon>Polystyrenella</taxon>
    </lineage>
</organism>
<gene>
    <name evidence="2" type="ORF">Pla110_00860</name>
</gene>
<reference evidence="2 3" key="1">
    <citation type="submission" date="2019-02" db="EMBL/GenBank/DDBJ databases">
        <title>Deep-cultivation of Planctomycetes and their phenomic and genomic characterization uncovers novel biology.</title>
        <authorList>
            <person name="Wiegand S."/>
            <person name="Jogler M."/>
            <person name="Boedeker C."/>
            <person name="Pinto D."/>
            <person name="Vollmers J."/>
            <person name="Rivas-Marin E."/>
            <person name="Kohn T."/>
            <person name="Peeters S.H."/>
            <person name="Heuer A."/>
            <person name="Rast P."/>
            <person name="Oberbeckmann S."/>
            <person name="Bunk B."/>
            <person name="Jeske O."/>
            <person name="Meyerdierks A."/>
            <person name="Storesund J.E."/>
            <person name="Kallscheuer N."/>
            <person name="Luecker S."/>
            <person name="Lage O.M."/>
            <person name="Pohl T."/>
            <person name="Merkel B.J."/>
            <person name="Hornburger P."/>
            <person name="Mueller R.-W."/>
            <person name="Bruemmer F."/>
            <person name="Labrenz M."/>
            <person name="Spormann A.M."/>
            <person name="Op den Camp H."/>
            <person name="Overmann J."/>
            <person name="Amann R."/>
            <person name="Jetten M.S.M."/>
            <person name="Mascher T."/>
            <person name="Medema M.H."/>
            <person name="Devos D.P."/>
            <person name="Kaster A.-K."/>
            <person name="Ovreas L."/>
            <person name="Rohde M."/>
            <person name="Galperin M.Y."/>
            <person name="Jogler C."/>
        </authorList>
    </citation>
    <scope>NUCLEOTIDE SEQUENCE [LARGE SCALE GENOMIC DNA]</scope>
    <source>
        <strain evidence="2 3">Pla110</strain>
    </source>
</reference>